<dbReference type="InterPro" id="IPR007138">
    <property type="entry name" value="ABM_dom"/>
</dbReference>
<evidence type="ECO:0000259" key="1">
    <source>
        <dbReference type="PROSITE" id="PS51725"/>
    </source>
</evidence>
<organism evidence="2 3">
    <name type="scientific">Candidatus Marsarchaeota G2 archaeon ECH_B_SAG-M15</name>
    <dbReference type="NCBI Taxonomy" id="1978162"/>
    <lineage>
        <taxon>Archaea</taxon>
        <taxon>Candidatus Marsarchaeota</taxon>
        <taxon>Candidatus Marsarchaeota group 2</taxon>
    </lineage>
</organism>
<protein>
    <submittedName>
        <fullName evidence="2">Antibiotic biosynthesis monooxygenase</fullName>
    </submittedName>
</protein>
<dbReference type="PANTHER" id="PTHR34474">
    <property type="entry name" value="SIGNAL TRANSDUCTION PROTEIN TRAP"/>
    <property type="match status" value="1"/>
</dbReference>
<dbReference type="EMBL" id="NEXJ01000100">
    <property type="protein sequence ID" value="PSN89991.1"/>
    <property type="molecule type" value="Genomic_DNA"/>
</dbReference>
<feature type="domain" description="ABM" evidence="1">
    <location>
        <begin position="2"/>
        <end position="90"/>
    </location>
</feature>
<evidence type="ECO:0000313" key="3">
    <source>
        <dbReference type="Proteomes" id="UP000240490"/>
    </source>
</evidence>
<dbReference type="AlphaFoldDB" id="A0A2R6AUD8"/>
<dbReference type="PROSITE" id="PS51725">
    <property type="entry name" value="ABM"/>
    <property type="match status" value="1"/>
</dbReference>
<keyword evidence="2" id="KW-0560">Oxidoreductase</keyword>
<dbReference type="InterPro" id="IPR011008">
    <property type="entry name" value="Dimeric_a/b-barrel"/>
</dbReference>
<sequence length="100" mass="11699">MISIGLYYDVIPGKEKEFEEVFNAVRSSLEGSKGFVSAILYRRVDKPNSYLIYSEWESLEDFKEFTRSRPFRDVTTNGRKILERTPYNKVYQLLNASDEG</sequence>
<accession>A0A2R6AUD8</accession>
<dbReference type="SUPFAM" id="SSF54909">
    <property type="entry name" value="Dimeric alpha+beta barrel"/>
    <property type="match status" value="1"/>
</dbReference>
<keyword evidence="2" id="KW-0503">Monooxygenase</keyword>
<dbReference type="Pfam" id="PF03992">
    <property type="entry name" value="ABM"/>
    <property type="match status" value="1"/>
</dbReference>
<name>A0A2R6AUD8_9ARCH</name>
<evidence type="ECO:0000313" key="2">
    <source>
        <dbReference type="EMBL" id="PSN89991.1"/>
    </source>
</evidence>
<dbReference type="Gene3D" id="3.30.70.100">
    <property type="match status" value="1"/>
</dbReference>
<reference evidence="2 3" key="1">
    <citation type="submission" date="2017-04" db="EMBL/GenBank/DDBJ databases">
        <title>Novel microbial lineages endemic to geothermal iron-oxide mats fill important gaps in the evolutionary history of Archaea.</title>
        <authorList>
            <person name="Jay Z.J."/>
            <person name="Beam J.P."/>
            <person name="Dlakic M."/>
            <person name="Rusch D.B."/>
            <person name="Kozubal M.A."/>
            <person name="Inskeep W.P."/>
        </authorList>
    </citation>
    <scope>NUCLEOTIDE SEQUENCE [LARGE SCALE GENOMIC DNA]</scope>
    <source>
        <strain evidence="2">ECH_B_SAG-M15</strain>
    </source>
</reference>
<dbReference type="PANTHER" id="PTHR34474:SF2">
    <property type="entry name" value="SIGNAL TRANSDUCTION PROTEIN TRAP"/>
    <property type="match status" value="1"/>
</dbReference>
<dbReference type="Proteomes" id="UP000240490">
    <property type="component" value="Unassembled WGS sequence"/>
</dbReference>
<gene>
    <name evidence="2" type="ORF">B9Q08_05745</name>
</gene>
<proteinExistence type="predicted"/>
<dbReference type="GO" id="GO:0004497">
    <property type="term" value="F:monooxygenase activity"/>
    <property type="evidence" value="ECO:0007669"/>
    <property type="project" value="UniProtKB-KW"/>
</dbReference>
<dbReference type="InterPro" id="IPR050404">
    <property type="entry name" value="Heme-degrading_MO"/>
</dbReference>
<comment type="caution">
    <text evidence="2">The sequence shown here is derived from an EMBL/GenBank/DDBJ whole genome shotgun (WGS) entry which is preliminary data.</text>
</comment>